<organism evidence="2 3">
    <name type="scientific">Colletotrichum destructivum</name>
    <dbReference type="NCBI Taxonomy" id="34406"/>
    <lineage>
        <taxon>Eukaryota</taxon>
        <taxon>Fungi</taxon>
        <taxon>Dikarya</taxon>
        <taxon>Ascomycota</taxon>
        <taxon>Pezizomycotina</taxon>
        <taxon>Sordariomycetes</taxon>
        <taxon>Hypocreomycetidae</taxon>
        <taxon>Glomerellales</taxon>
        <taxon>Glomerellaceae</taxon>
        <taxon>Colletotrichum</taxon>
        <taxon>Colletotrichum destructivum species complex</taxon>
    </lineage>
</organism>
<dbReference type="Proteomes" id="UP001322277">
    <property type="component" value="Chromosome 4"/>
</dbReference>
<gene>
    <name evidence="2" type="ORF">CDEST_05990</name>
</gene>
<dbReference type="RefSeq" id="XP_062778200.1">
    <property type="nucleotide sequence ID" value="XM_062922149.1"/>
</dbReference>
<dbReference type="GeneID" id="87942493"/>
<reference evidence="3" key="1">
    <citation type="journal article" date="2023" name="bioRxiv">
        <title>Complete genome of the Medicago anthracnose fungus, Colletotrichum destructivum, reveals a mini-chromosome-like region within a core chromosome.</title>
        <authorList>
            <person name="Lapalu N."/>
            <person name="Simon A."/>
            <person name="Lu A."/>
            <person name="Plaumann P.-L."/>
            <person name="Amselem J."/>
            <person name="Pigne S."/>
            <person name="Auger A."/>
            <person name="Koch C."/>
            <person name="Dallery J.-F."/>
            <person name="O'Connell R.J."/>
        </authorList>
    </citation>
    <scope>NUCLEOTIDE SEQUENCE [LARGE SCALE GENOMIC DNA]</scope>
    <source>
        <strain evidence="3">CBS 520.97</strain>
    </source>
</reference>
<dbReference type="EMBL" id="CP137308">
    <property type="protein sequence ID" value="WQF80976.1"/>
    <property type="molecule type" value="Genomic_DNA"/>
</dbReference>
<sequence length="112" mass="11759">MSCTAPSKVSASANVDSVASFETRGGAGDPGHIRGNEFPLGSVCLQKLHGTEDEFKTDSSGSGSAVPMRTWTAAPPTGTVVSGWSDLENDATKENMYGYHLANNNDDEFCGR</sequence>
<proteinExistence type="predicted"/>
<dbReference type="KEGG" id="cdet:87942493"/>
<protein>
    <submittedName>
        <fullName evidence="2">Uncharacterized protein</fullName>
    </submittedName>
</protein>
<dbReference type="AlphaFoldDB" id="A0AAX4IC89"/>
<evidence type="ECO:0000313" key="3">
    <source>
        <dbReference type="Proteomes" id="UP001322277"/>
    </source>
</evidence>
<name>A0AAX4IC89_9PEZI</name>
<feature type="region of interest" description="Disordered" evidence="1">
    <location>
        <begin position="1"/>
        <end position="33"/>
    </location>
</feature>
<feature type="compositionally biased region" description="Low complexity" evidence="1">
    <location>
        <begin position="7"/>
        <end position="20"/>
    </location>
</feature>
<accession>A0AAX4IC89</accession>
<evidence type="ECO:0000313" key="2">
    <source>
        <dbReference type="EMBL" id="WQF80976.1"/>
    </source>
</evidence>
<feature type="region of interest" description="Disordered" evidence="1">
    <location>
        <begin position="52"/>
        <end position="77"/>
    </location>
</feature>
<evidence type="ECO:0000256" key="1">
    <source>
        <dbReference type="SAM" id="MobiDB-lite"/>
    </source>
</evidence>
<keyword evidence="3" id="KW-1185">Reference proteome</keyword>